<evidence type="ECO:0008006" key="4">
    <source>
        <dbReference type="Google" id="ProtNLM"/>
    </source>
</evidence>
<evidence type="ECO:0000256" key="1">
    <source>
        <dbReference type="SAM" id="Phobius"/>
    </source>
</evidence>
<evidence type="ECO:0000313" key="3">
    <source>
        <dbReference type="Proteomes" id="UP000191448"/>
    </source>
</evidence>
<feature type="transmembrane region" description="Helical" evidence="1">
    <location>
        <begin position="51"/>
        <end position="73"/>
    </location>
</feature>
<feature type="transmembrane region" description="Helical" evidence="1">
    <location>
        <begin position="79"/>
        <end position="99"/>
    </location>
</feature>
<dbReference type="InterPro" id="IPR017259">
    <property type="entry name" value="UCP037672"/>
</dbReference>
<organism evidence="2 3">
    <name type="scientific">Clostridium thermobutyricum DSM 4928</name>
    <dbReference type="NCBI Taxonomy" id="1121339"/>
    <lineage>
        <taxon>Bacteria</taxon>
        <taxon>Bacillati</taxon>
        <taxon>Bacillota</taxon>
        <taxon>Clostridia</taxon>
        <taxon>Eubacteriales</taxon>
        <taxon>Clostridiaceae</taxon>
        <taxon>Clostridium</taxon>
    </lineage>
</organism>
<keyword evidence="1" id="KW-0472">Membrane</keyword>
<dbReference type="Proteomes" id="UP000191448">
    <property type="component" value="Unassembled WGS sequence"/>
</dbReference>
<name>A0A1V4SY36_9CLOT</name>
<dbReference type="RefSeq" id="WP_080021829.1">
    <property type="nucleotide sequence ID" value="NZ_LTAY01000021.1"/>
</dbReference>
<sequence length="107" mass="11980">MEIIAFLIAPIILIIFGMIIRTGKANFLIAGYNTASKEEKEKINEKELAKFMGNLLFILGGIELILPISKVLNLGDMKILMICVNVLFIFVTIGGIIYMNTAKKFKR</sequence>
<dbReference type="Pfam" id="PF12650">
    <property type="entry name" value="DUF3784"/>
    <property type="match status" value="1"/>
</dbReference>
<feature type="transmembrane region" description="Helical" evidence="1">
    <location>
        <begin position="6"/>
        <end position="30"/>
    </location>
</feature>
<gene>
    <name evidence="2" type="ORF">CLTHE_04760</name>
</gene>
<comment type="caution">
    <text evidence="2">The sequence shown here is derived from an EMBL/GenBank/DDBJ whole genome shotgun (WGS) entry which is preliminary data.</text>
</comment>
<reference evidence="2 3" key="1">
    <citation type="submission" date="2016-02" db="EMBL/GenBank/DDBJ databases">
        <title>Genome sequence of Clostridium thermobutyricum DSM 4928.</title>
        <authorList>
            <person name="Poehlein A."/>
            <person name="Daniel R."/>
        </authorList>
    </citation>
    <scope>NUCLEOTIDE SEQUENCE [LARGE SCALE GENOMIC DNA]</scope>
    <source>
        <strain evidence="2 3">DSM 4928</strain>
    </source>
</reference>
<dbReference type="EMBL" id="LTAY01000021">
    <property type="protein sequence ID" value="OPX49745.1"/>
    <property type="molecule type" value="Genomic_DNA"/>
</dbReference>
<accession>A0A1V4SY36</accession>
<dbReference type="AlphaFoldDB" id="A0A1V4SY36"/>
<proteinExistence type="predicted"/>
<keyword evidence="1" id="KW-0812">Transmembrane</keyword>
<protein>
    <recommendedName>
        <fullName evidence="4">DUF3784 domain-containing protein</fullName>
    </recommendedName>
</protein>
<evidence type="ECO:0000313" key="2">
    <source>
        <dbReference type="EMBL" id="OPX49745.1"/>
    </source>
</evidence>
<keyword evidence="1" id="KW-1133">Transmembrane helix</keyword>